<name>A0A4Z2EVF3_9TELE</name>
<feature type="compositionally biased region" description="Basic and acidic residues" evidence="1">
    <location>
        <begin position="117"/>
        <end position="134"/>
    </location>
</feature>
<gene>
    <name evidence="2" type="ORF">EYF80_056972</name>
</gene>
<proteinExistence type="predicted"/>
<evidence type="ECO:0000313" key="3">
    <source>
        <dbReference type="Proteomes" id="UP000314294"/>
    </source>
</evidence>
<feature type="compositionally biased region" description="Basic and acidic residues" evidence="1">
    <location>
        <begin position="141"/>
        <end position="196"/>
    </location>
</feature>
<dbReference type="Proteomes" id="UP000314294">
    <property type="component" value="Unassembled WGS sequence"/>
</dbReference>
<organism evidence="2 3">
    <name type="scientific">Liparis tanakae</name>
    <name type="common">Tanaka's snailfish</name>
    <dbReference type="NCBI Taxonomy" id="230148"/>
    <lineage>
        <taxon>Eukaryota</taxon>
        <taxon>Metazoa</taxon>
        <taxon>Chordata</taxon>
        <taxon>Craniata</taxon>
        <taxon>Vertebrata</taxon>
        <taxon>Euteleostomi</taxon>
        <taxon>Actinopterygii</taxon>
        <taxon>Neopterygii</taxon>
        <taxon>Teleostei</taxon>
        <taxon>Neoteleostei</taxon>
        <taxon>Acanthomorphata</taxon>
        <taxon>Eupercaria</taxon>
        <taxon>Perciformes</taxon>
        <taxon>Cottioidei</taxon>
        <taxon>Cottales</taxon>
        <taxon>Liparidae</taxon>
        <taxon>Liparis</taxon>
    </lineage>
</organism>
<dbReference type="AlphaFoldDB" id="A0A4Z2EVF3"/>
<evidence type="ECO:0000313" key="2">
    <source>
        <dbReference type="EMBL" id="TNN32867.1"/>
    </source>
</evidence>
<accession>A0A4Z2EVF3</accession>
<reference evidence="2 3" key="1">
    <citation type="submission" date="2019-03" db="EMBL/GenBank/DDBJ databases">
        <title>First draft genome of Liparis tanakae, snailfish: a comprehensive survey of snailfish specific genes.</title>
        <authorList>
            <person name="Kim W."/>
            <person name="Song I."/>
            <person name="Jeong J.-H."/>
            <person name="Kim D."/>
            <person name="Kim S."/>
            <person name="Ryu S."/>
            <person name="Song J.Y."/>
            <person name="Lee S.K."/>
        </authorList>
    </citation>
    <scope>NUCLEOTIDE SEQUENCE [LARGE SCALE GENOMIC DNA]</scope>
    <source>
        <tissue evidence="2">Muscle</tissue>
    </source>
</reference>
<evidence type="ECO:0000256" key="1">
    <source>
        <dbReference type="SAM" id="MobiDB-lite"/>
    </source>
</evidence>
<sequence length="236" mass="27450">MSRPRSGSPRYRRFPWDDPDFDPHKANGGPSERSHRSREDPEDHWHRFGEDMRPEAQRRSPLFPDDRHFGQQRHPNQEEFYRRRPSPHHSVASFDEDPGLSPLRDDGGGRGRGRGGSGDRRRGGFRELFQRFDNRGSPPRVTREKLPPAPRCHPDHQQREPGGSRRREEPGRGRGRFRDLSPGGRPEDQRGGAGRERGRRPPQGPNRDKRREEALPERNPAFKRQRREMDDGAHLG</sequence>
<keyword evidence="3" id="KW-1185">Reference proteome</keyword>
<protein>
    <submittedName>
        <fullName evidence="2">Uncharacterized protein</fullName>
    </submittedName>
</protein>
<feature type="region of interest" description="Disordered" evidence="1">
    <location>
        <begin position="1"/>
        <end position="236"/>
    </location>
</feature>
<dbReference type="EMBL" id="SRLO01002461">
    <property type="protein sequence ID" value="TNN32867.1"/>
    <property type="molecule type" value="Genomic_DNA"/>
</dbReference>
<feature type="compositionally biased region" description="Basic and acidic residues" evidence="1">
    <location>
        <begin position="32"/>
        <end position="82"/>
    </location>
</feature>
<feature type="compositionally biased region" description="Basic and acidic residues" evidence="1">
    <location>
        <begin position="227"/>
        <end position="236"/>
    </location>
</feature>
<comment type="caution">
    <text evidence="2">The sequence shown here is derived from an EMBL/GenBank/DDBJ whole genome shotgun (WGS) entry which is preliminary data.</text>
</comment>
<feature type="compositionally biased region" description="Basic and acidic residues" evidence="1">
    <location>
        <begin position="206"/>
        <end position="216"/>
    </location>
</feature>